<evidence type="ECO:0000256" key="2">
    <source>
        <dbReference type="ARBA" id="ARBA00022840"/>
    </source>
</evidence>
<dbReference type="InterPro" id="IPR053931">
    <property type="entry name" value="RapZ_C"/>
</dbReference>
<dbReference type="Gene3D" id="3.40.50.300">
    <property type="entry name" value="P-loop containing nucleotide triphosphate hydrolases"/>
    <property type="match status" value="1"/>
</dbReference>
<feature type="domain" description="RapZ-like N-terminal" evidence="5">
    <location>
        <begin position="1"/>
        <end position="160"/>
    </location>
</feature>
<dbReference type="PIRSF" id="PIRSF005052">
    <property type="entry name" value="P-loopkin"/>
    <property type="match status" value="1"/>
</dbReference>
<evidence type="ECO:0000259" key="5">
    <source>
        <dbReference type="Pfam" id="PF03668"/>
    </source>
</evidence>
<dbReference type="Pfam" id="PF03668">
    <property type="entry name" value="RapZ-like_N"/>
    <property type="match status" value="1"/>
</dbReference>
<evidence type="ECO:0000259" key="6">
    <source>
        <dbReference type="Pfam" id="PF22740"/>
    </source>
</evidence>
<evidence type="ECO:0000256" key="4">
    <source>
        <dbReference type="HAMAP-Rule" id="MF_00636"/>
    </source>
</evidence>
<dbReference type="Pfam" id="PF22740">
    <property type="entry name" value="PapZ_C"/>
    <property type="match status" value="1"/>
</dbReference>
<dbReference type="OrthoDB" id="9784461at2"/>
<sequence length="291" mass="32924">MRFVIVTGMSGGGKSTAIHMLEDAGFYCVDNLPVSLIEKFAELITMPDSEINKVVLGIDARAGQQFEEVAGMIDSLKERGIPVEVLYMDASDQVLIKRYKETRRIHPMNVNSVGDRIEDGIAKERNVLAEVKKRADYVIDSSQLLTRELKEELDRIFVKNEEYNSLMITILSFGFKYGIPYDADLVFDVRFLPNPFYIDELKHQTGNDKGVQDYVKSFPACGEFVDKLEDMLKFLIPGYVQEGKYQLVVAIGCTGGQHRSVTIANELYDRLKASKGNYGLKIFHRDVKQAK</sequence>
<protein>
    <submittedName>
        <fullName evidence="7">P-loop-containing ATPase</fullName>
    </submittedName>
</protein>
<feature type="domain" description="RapZ C-terminal" evidence="6">
    <location>
        <begin position="167"/>
        <end position="288"/>
    </location>
</feature>
<dbReference type="SUPFAM" id="SSF52540">
    <property type="entry name" value="P-loop containing nucleoside triphosphate hydrolases"/>
    <property type="match status" value="1"/>
</dbReference>
<dbReference type="AlphaFoldDB" id="A0A1D9NYB8"/>
<evidence type="ECO:0000313" key="7">
    <source>
        <dbReference type="EMBL" id="AOZ95151.1"/>
    </source>
</evidence>
<dbReference type="PANTHER" id="PTHR30448">
    <property type="entry name" value="RNASE ADAPTER PROTEIN RAPZ"/>
    <property type="match status" value="1"/>
</dbReference>
<keyword evidence="3 4" id="KW-0342">GTP-binding</keyword>
<dbReference type="GO" id="GO:0005524">
    <property type="term" value="F:ATP binding"/>
    <property type="evidence" value="ECO:0007669"/>
    <property type="project" value="UniProtKB-UniRule"/>
</dbReference>
<organism evidence="7 8">
    <name type="scientific">Butyrivibrio hungatei</name>
    <dbReference type="NCBI Taxonomy" id="185008"/>
    <lineage>
        <taxon>Bacteria</taxon>
        <taxon>Bacillati</taxon>
        <taxon>Bacillota</taxon>
        <taxon>Clostridia</taxon>
        <taxon>Lachnospirales</taxon>
        <taxon>Lachnospiraceae</taxon>
        <taxon>Butyrivibrio</taxon>
    </lineage>
</organism>
<dbReference type="NCBIfam" id="NF003828">
    <property type="entry name" value="PRK05416.1"/>
    <property type="match status" value="1"/>
</dbReference>
<dbReference type="KEGG" id="bhu:bhn_I0115"/>
<evidence type="ECO:0000313" key="8">
    <source>
        <dbReference type="Proteomes" id="UP000179284"/>
    </source>
</evidence>
<proteinExistence type="inferred from homology"/>
<dbReference type="PANTHER" id="PTHR30448:SF0">
    <property type="entry name" value="RNASE ADAPTER PROTEIN RAPZ"/>
    <property type="match status" value="1"/>
</dbReference>
<dbReference type="HAMAP" id="MF_00636">
    <property type="entry name" value="RapZ_like"/>
    <property type="match status" value="1"/>
</dbReference>
<reference evidence="8" key="1">
    <citation type="submission" date="2016-10" db="EMBL/GenBank/DDBJ databases">
        <title>The complete genome sequence of the rumen bacterium Butyrivibrio hungatei MB2003.</title>
        <authorList>
            <person name="Palevich N."/>
            <person name="Kelly W.J."/>
            <person name="Leahy S.C."/>
            <person name="Altermann E."/>
            <person name="Rakonjac J."/>
            <person name="Attwood G.T."/>
        </authorList>
    </citation>
    <scope>NUCLEOTIDE SEQUENCE [LARGE SCALE GENOMIC DNA]</scope>
    <source>
        <strain evidence="8">MB2003</strain>
    </source>
</reference>
<dbReference type="InterPro" id="IPR053930">
    <property type="entry name" value="RapZ-like_N"/>
</dbReference>
<evidence type="ECO:0000256" key="3">
    <source>
        <dbReference type="ARBA" id="ARBA00023134"/>
    </source>
</evidence>
<keyword evidence="2 4" id="KW-0067">ATP-binding</keyword>
<feature type="binding site" evidence="4">
    <location>
        <begin position="8"/>
        <end position="15"/>
    </location>
    <ligand>
        <name>ATP</name>
        <dbReference type="ChEBI" id="CHEBI:30616"/>
    </ligand>
</feature>
<gene>
    <name evidence="7" type="ORF">bhn_I0115</name>
</gene>
<keyword evidence="1 4" id="KW-0547">Nucleotide-binding</keyword>
<accession>A0A1D9NYB8</accession>
<dbReference type="RefSeq" id="WP_071174967.1">
    <property type="nucleotide sequence ID" value="NZ_CP017831.1"/>
</dbReference>
<dbReference type="Proteomes" id="UP000179284">
    <property type="component" value="Chromosome I"/>
</dbReference>
<dbReference type="InterPro" id="IPR005337">
    <property type="entry name" value="RapZ-like"/>
</dbReference>
<feature type="binding site" evidence="4">
    <location>
        <begin position="59"/>
        <end position="62"/>
    </location>
    <ligand>
        <name>GTP</name>
        <dbReference type="ChEBI" id="CHEBI:37565"/>
    </ligand>
</feature>
<dbReference type="GO" id="GO:0005525">
    <property type="term" value="F:GTP binding"/>
    <property type="evidence" value="ECO:0007669"/>
    <property type="project" value="UniProtKB-UniRule"/>
</dbReference>
<dbReference type="InterPro" id="IPR027417">
    <property type="entry name" value="P-loop_NTPase"/>
</dbReference>
<keyword evidence="8" id="KW-1185">Reference proteome</keyword>
<evidence type="ECO:0000256" key="1">
    <source>
        <dbReference type="ARBA" id="ARBA00022741"/>
    </source>
</evidence>
<dbReference type="EMBL" id="CP017831">
    <property type="protein sequence ID" value="AOZ95151.1"/>
    <property type="molecule type" value="Genomic_DNA"/>
</dbReference>
<name>A0A1D9NYB8_9FIRM</name>